<gene>
    <name evidence="1" type="ORF">GCM10007362_30690</name>
</gene>
<dbReference type="RefSeq" id="WP_172245122.1">
    <property type="nucleotide sequence ID" value="NZ_BMDD01000004.1"/>
</dbReference>
<dbReference type="EMBL" id="BMDD01000004">
    <property type="protein sequence ID" value="GGH81221.1"/>
    <property type="molecule type" value="Genomic_DNA"/>
</dbReference>
<proteinExistence type="predicted"/>
<reference evidence="2" key="1">
    <citation type="journal article" date="2019" name="Int. J. Syst. Evol. Microbiol.">
        <title>The Global Catalogue of Microorganisms (GCM) 10K type strain sequencing project: providing services to taxonomists for standard genome sequencing and annotation.</title>
        <authorList>
            <consortium name="The Broad Institute Genomics Platform"/>
            <consortium name="The Broad Institute Genome Sequencing Center for Infectious Disease"/>
            <person name="Wu L."/>
            <person name="Ma J."/>
        </authorList>
    </citation>
    <scope>NUCLEOTIDE SEQUENCE [LARGE SCALE GENOMIC DNA]</scope>
    <source>
        <strain evidence="2">CCM 8702</strain>
    </source>
</reference>
<accession>A0ABQ2A0C3</accession>
<evidence type="ECO:0000313" key="1">
    <source>
        <dbReference type="EMBL" id="GGH81221.1"/>
    </source>
</evidence>
<keyword evidence="2" id="KW-1185">Reference proteome</keyword>
<name>A0ABQ2A0C3_9BACL</name>
<evidence type="ECO:0008006" key="3">
    <source>
        <dbReference type="Google" id="ProtNLM"/>
    </source>
</evidence>
<protein>
    <recommendedName>
        <fullName evidence="3">Transcription initiation factor TFIIIB</fullName>
    </recommendedName>
</protein>
<dbReference type="Proteomes" id="UP000605427">
    <property type="component" value="Unassembled WGS sequence"/>
</dbReference>
<comment type="caution">
    <text evidence="1">The sequence shown here is derived from an EMBL/GenBank/DDBJ whole genome shotgun (WGS) entry which is preliminary data.</text>
</comment>
<organism evidence="1 2">
    <name type="scientific">Saccharibacillus endophyticus</name>
    <dbReference type="NCBI Taxonomy" id="2060666"/>
    <lineage>
        <taxon>Bacteria</taxon>
        <taxon>Bacillati</taxon>
        <taxon>Bacillota</taxon>
        <taxon>Bacilli</taxon>
        <taxon>Bacillales</taxon>
        <taxon>Paenibacillaceae</taxon>
        <taxon>Saccharibacillus</taxon>
    </lineage>
</organism>
<sequence>MQTCSNCGGTEFKEAIQYMKVKPADQNKMALKGSEVLLTFCAGCGTVSNVRLTNPTFE</sequence>
<evidence type="ECO:0000313" key="2">
    <source>
        <dbReference type="Proteomes" id="UP000605427"/>
    </source>
</evidence>